<name>A0AAF0YAW3_9TREE</name>
<proteinExistence type="predicted"/>
<dbReference type="RefSeq" id="XP_062626275.1">
    <property type="nucleotide sequence ID" value="XM_062770291.1"/>
</dbReference>
<reference evidence="1" key="1">
    <citation type="submission" date="2023-10" db="EMBL/GenBank/DDBJ databases">
        <authorList>
            <person name="Noh H."/>
        </authorList>
    </citation>
    <scope>NUCLEOTIDE SEQUENCE</scope>
    <source>
        <strain evidence="1">DUCC4014</strain>
    </source>
</reference>
<protein>
    <submittedName>
        <fullName evidence="1">Uncharacterized protein</fullName>
    </submittedName>
</protein>
<organism evidence="1 2">
    <name type="scientific">Vanrija pseudolonga</name>
    <dbReference type="NCBI Taxonomy" id="143232"/>
    <lineage>
        <taxon>Eukaryota</taxon>
        <taxon>Fungi</taxon>
        <taxon>Dikarya</taxon>
        <taxon>Basidiomycota</taxon>
        <taxon>Agaricomycotina</taxon>
        <taxon>Tremellomycetes</taxon>
        <taxon>Trichosporonales</taxon>
        <taxon>Trichosporonaceae</taxon>
        <taxon>Vanrija</taxon>
    </lineage>
</organism>
<dbReference type="GeneID" id="87806995"/>
<accession>A0AAF0YAW3</accession>
<evidence type="ECO:0000313" key="2">
    <source>
        <dbReference type="Proteomes" id="UP000827549"/>
    </source>
</evidence>
<evidence type="ECO:0000313" key="1">
    <source>
        <dbReference type="EMBL" id="WOO80243.1"/>
    </source>
</evidence>
<dbReference type="Proteomes" id="UP000827549">
    <property type="component" value="Chromosome 3"/>
</dbReference>
<sequence>MSSVSWADLHDNVPIHRDRDDFRLWETCLRQYCYGKGVLAHLDVIIPEPFRRNKLPAWGKVVAVLEPVGDQIEEKLFHALRAKHAQALHISVNEFIADGRVVTLTHEELAVWDRWAEKERLARMAILRSLSPELQRDPDLLAQPTARHLYRMIVNRHEESIGV</sequence>
<dbReference type="AlphaFoldDB" id="A0AAF0YAW3"/>
<gene>
    <name evidence="1" type="ORF">LOC62_03G003754</name>
</gene>
<keyword evidence="2" id="KW-1185">Reference proteome</keyword>
<dbReference type="EMBL" id="CP086716">
    <property type="protein sequence ID" value="WOO80243.1"/>
    <property type="molecule type" value="Genomic_DNA"/>
</dbReference>